<dbReference type="Pfam" id="PF11807">
    <property type="entry name" value="UstYa"/>
    <property type="match status" value="1"/>
</dbReference>
<reference evidence="4 5" key="1">
    <citation type="journal article" date="2018" name="Sci. Rep.">
        <title>Comparative genomics provides insights into the lifestyle and reveals functional heterogeneity of dark septate endophytic fungi.</title>
        <authorList>
            <person name="Knapp D.G."/>
            <person name="Nemeth J.B."/>
            <person name="Barry K."/>
            <person name="Hainaut M."/>
            <person name="Henrissat B."/>
            <person name="Johnson J."/>
            <person name="Kuo A."/>
            <person name="Lim J.H.P."/>
            <person name="Lipzen A."/>
            <person name="Nolan M."/>
            <person name="Ohm R.A."/>
            <person name="Tamas L."/>
            <person name="Grigoriev I.V."/>
            <person name="Spatafora J.W."/>
            <person name="Nagy L.G."/>
            <person name="Kovacs G.M."/>
        </authorList>
    </citation>
    <scope>NUCLEOTIDE SEQUENCE [LARGE SCALE GENOMIC DNA]</scope>
    <source>
        <strain evidence="4 5">DSE2036</strain>
    </source>
</reference>
<dbReference type="GO" id="GO:0016491">
    <property type="term" value="F:oxidoreductase activity"/>
    <property type="evidence" value="ECO:0007669"/>
    <property type="project" value="UniProtKB-KW"/>
</dbReference>
<evidence type="ECO:0000256" key="3">
    <source>
        <dbReference type="ARBA" id="ARBA00035112"/>
    </source>
</evidence>
<name>A0A2V1DGX1_9PLEO</name>
<evidence type="ECO:0000256" key="2">
    <source>
        <dbReference type="ARBA" id="ARBA00023002"/>
    </source>
</evidence>
<protein>
    <recommendedName>
        <fullName evidence="6">Tat pathway signal sequence</fullName>
    </recommendedName>
</protein>
<accession>A0A2V1DGX1</accession>
<dbReference type="AlphaFoldDB" id="A0A2V1DGX1"/>
<evidence type="ECO:0000256" key="1">
    <source>
        <dbReference type="ARBA" id="ARBA00004685"/>
    </source>
</evidence>
<keyword evidence="5" id="KW-1185">Reference proteome</keyword>
<dbReference type="GO" id="GO:0043386">
    <property type="term" value="P:mycotoxin biosynthetic process"/>
    <property type="evidence" value="ECO:0007669"/>
    <property type="project" value="InterPro"/>
</dbReference>
<dbReference type="PANTHER" id="PTHR33365:SF11">
    <property type="entry name" value="TAT PATHWAY SIGNAL SEQUENCE"/>
    <property type="match status" value="1"/>
</dbReference>
<keyword evidence="2" id="KW-0560">Oxidoreductase</keyword>
<dbReference type="Proteomes" id="UP000244855">
    <property type="component" value="Unassembled WGS sequence"/>
</dbReference>
<comment type="pathway">
    <text evidence="1">Mycotoxin biosynthesis.</text>
</comment>
<dbReference type="InterPro" id="IPR021765">
    <property type="entry name" value="UstYa-like"/>
</dbReference>
<evidence type="ECO:0000313" key="4">
    <source>
        <dbReference type="EMBL" id="PVH96853.1"/>
    </source>
</evidence>
<gene>
    <name evidence="4" type="ORF">DM02DRAFT_658853</name>
</gene>
<evidence type="ECO:0008006" key="6">
    <source>
        <dbReference type="Google" id="ProtNLM"/>
    </source>
</evidence>
<sequence>MSQISPKNTPRPRNNLSNLFNFLLPLATSFLGFLLGSHFWGTAISDAAVIATNHNGLTNASALLGSSMKPMTFVANETFTGPPSQDSNAAWENLIPPGRGFVRIVNEDSGEEGQYCVSVFHQLHCLDMLRRGYYAATARPPPRPSHALPSAHMQHCFDYIRQALICAADQTLEERDNSVGGVKGWGTTHQCRNFEALKEWTHKHRYSDEGGITN</sequence>
<evidence type="ECO:0000313" key="5">
    <source>
        <dbReference type="Proteomes" id="UP000244855"/>
    </source>
</evidence>
<dbReference type="PANTHER" id="PTHR33365">
    <property type="entry name" value="YALI0B05434P"/>
    <property type="match status" value="1"/>
</dbReference>
<dbReference type="OrthoDB" id="3687641at2759"/>
<dbReference type="EMBL" id="KZ805453">
    <property type="protein sequence ID" value="PVH96853.1"/>
    <property type="molecule type" value="Genomic_DNA"/>
</dbReference>
<dbReference type="STRING" id="97972.A0A2V1DGX1"/>
<proteinExistence type="inferred from homology"/>
<comment type="similarity">
    <text evidence="3">Belongs to the ustYa family.</text>
</comment>
<organism evidence="4 5">
    <name type="scientific">Periconia macrospinosa</name>
    <dbReference type="NCBI Taxonomy" id="97972"/>
    <lineage>
        <taxon>Eukaryota</taxon>
        <taxon>Fungi</taxon>
        <taxon>Dikarya</taxon>
        <taxon>Ascomycota</taxon>
        <taxon>Pezizomycotina</taxon>
        <taxon>Dothideomycetes</taxon>
        <taxon>Pleosporomycetidae</taxon>
        <taxon>Pleosporales</taxon>
        <taxon>Massarineae</taxon>
        <taxon>Periconiaceae</taxon>
        <taxon>Periconia</taxon>
    </lineage>
</organism>